<evidence type="ECO:0000256" key="1">
    <source>
        <dbReference type="SAM" id="Phobius"/>
    </source>
</evidence>
<dbReference type="InterPro" id="IPR037522">
    <property type="entry name" value="HD_GYP_dom"/>
</dbReference>
<protein>
    <submittedName>
        <fullName evidence="3">Response regulator containing a CheY-like receiver domain and an HD-GYP domain</fullName>
    </submittedName>
</protein>
<accession>A0A1A8XUW6</accession>
<dbReference type="InterPro" id="IPR052020">
    <property type="entry name" value="Cyclic_di-GMP/3'3'-cGAMP_PDE"/>
</dbReference>
<feature type="domain" description="HD-GYP" evidence="2">
    <location>
        <begin position="205"/>
        <end position="400"/>
    </location>
</feature>
<proteinExistence type="predicted"/>
<feature type="transmembrane region" description="Helical" evidence="1">
    <location>
        <begin position="172"/>
        <end position="194"/>
    </location>
</feature>
<dbReference type="InterPro" id="IPR006675">
    <property type="entry name" value="HDIG_dom"/>
</dbReference>
<sequence>MLDINRIVIQRLVLAWLIVSLLTGATIYIVESNRIDNAVIAFASTESQRFSPEGIDTKGMTPGELEALRQKALEFASKYFVVMKGYDYEGNKLFDVANPAYAHIAALLPKLKFTFPRDGAHHYKKLAIDGETVVQIQVPLRSSTGSAAGYFEGVFVIPAEELARLDRDLHRLLLISLLCVLCTSLLLYPVIITLSRRVIRFSDQVTKGNLEIVTVLGAAIAKRDSNTGSHNYRVTLYAIRLGEAVGTDKVDMRALILGAFLHDVGKIGIRDDILLKPTELNDEEVAIMHTHVQLGIGIIQTSEWLHATHDVIKYHHEKYDGSGYMKGLRGEEIPLEARIFAIVDVFDALTSSRPYKDAWPVDEALARLSKEAGCHFDPQLVSVFRNLAADLYRQYGHASEADLHASLRQLVKDHYRQLLSQH</sequence>
<name>A0A1A8XUW6_9RHOO</name>
<keyword evidence="4" id="KW-1185">Reference proteome</keyword>
<dbReference type="AlphaFoldDB" id="A0A1A8XUW6"/>
<feature type="transmembrane region" description="Helical" evidence="1">
    <location>
        <begin position="12"/>
        <end position="30"/>
    </location>
</feature>
<keyword evidence="1" id="KW-1133">Transmembrane helix</keyword>
<keyword evidence="1" id="KW-0812">Transmembrane</keyword>
<evidence type="ECO:0000259" key="2">
    <source>
        <dbReference type="PROSITE" id="PS51832"/>
    </source>
</evidence>
<keyword evidence="1" id="KW-0472">Membrane</keyword>
<dbReference type="GO" id="GO:0008081">
    <property type="term" value="F:phosphoric diester hydrolase activity"/>
    <property type="evidence" value="ECO:0007669"/>
    <property type="project" value="UniProtKB-ARBA"/>
</dbReference>
<evidence type="ECO:0000313" key="4">
    <source>
        <dbReference type="Proteomes" id="UP000199600"/>
    </source>
</evidence>
<gene>
    <name evidence="3" type="ORF">PROAA_280024</name>
</gene>
<reference evidence="3 4" key="1">
    <citation type="submission" date="2016-06" db="EMBL/GenBank/DDBJ databases">
        <authorList>
            <person name="Kjaerup R.B."/>
            <person name="Dalgaard T.S."/>
            <person name="Juul-Madsen H.R."/>
        </authorList>
    </citation>
    <scope>NUCLEOTIDE SEQUENCE [LARGE SCALE GENOMIC DNA]</scope>
    <source>
        <strain evidence="3">2</strain>
    </source>
</reference>
<dbReference type="EMBL" id="FLQY01000201">
    <property type="protein sequence ID" value="SBT08521.1"/>
    <property type="molecule type" value="Genomic_DNA"/>
</dbReference>
<dbReference type="SMART" id="SM00471">
    <property type="entry name" value="HDc"/>
    <property type="match status" value="1"/>
</dbReference>
<dbReference type="NCBIfam" id="TIGR00277">
    <property type="entry name" value="HDIG"/>
    <property type="match status" value="1"/>
</dbReference>
<dbReference type="PANTHER" id="PTHR45228:SF8">
    <property type="entry name" value="TWO-COMPONENT RESPONSE REGULATOR-RELATED"/>
    <property type="match status" value="1"/>
</dbReference>
<dbReference type="PANTHER" id="PTHR45228">
    <property type="entry name" value="CYCLIC DI-GMP PHOSPHODIESTERASE TM_0186-RELATED"/>
    <property type="match status" value="1"/>
</dbReference>
<dbReference type="PROSITE" id="PS51832">
    <property type="entry name" value="HD_GYP"/>
    <property type="match status" value="1"/>
</dbReference>
<dbReference type="Pfam" id="PF13487">
    <property type="entry name" value="HD_5"/>
    <property type="match status" value="1"/>
</dbReference>
<dbReference type="SUPFAM" id="SSF109604">
    <property type="entry name" value="HD-domain/PDEase-like"/>
    <property type="match status" value="1"/>
</dbReference>
<dbReference type="RefSeq" id="WP_186411262.1">
    <property type="nucleotide sequence ID" value="NZ_FLQY01000201.1"/>
</dbReference>
<dbReference type="InterPro" id="IPR003607">
    <property type="entry name" value="HD/PDEase_dom"/>
</dbReference>
<evidence type="ECO:0000313" key="3">
    <source>
        <dbReference type="EMBL" id="SBT08521.1"/>
    </source>
</evidence>
<dbReference type="CDD" id="cd00077">
    <property type="entry name" value="HDc"/>
    <property type="match status" value="1"/>
</dbReference>
<dbReference type="Gene3D" id="1.10.3210.10">
    <property type="entry name" value="Hypothetical protein af1432"/>
    <property type="match status" value="1"/>
</dbReference>
<organism evidence="3 4">
    <name type="scientific">Candidatus Propionivibrio aalborgensis</name>
    <dbReference type="NCBI Taxonomy" id="1860101"/>
    <lineage>
        <taxon>Bacteria</taxon>
        <taxon>Pseudomonadati</taxon>
        <taxon>Pseudomonadota</taxon>
        <taxon>Betaproteobacteria</taxon>
        <taxon>Rhodocyclales</taxon>
        <taxon>Rhodocyclaceae</taxon>
        <taxon>Propionivibrio</taxon>
    </lineage>
</organism>
<dbReference type="Proteomes" id="UP000199600">
    <property type="component" value="Unassembled WGS sequence"/>
</dbReference>